<feature type="transmembrane region" description="Helical" evidence="1">
    <location>
        <begin position="54"/>
        <end position="71"/>
    </location>
</feature>
<comment type="caution">
    <text evidence="2">The sequence shown here is derived from an EMBL/GenBank/DDBJ whole genome shotgun (WGS) entry which is preliminary data.</text>
</comment>
<gene>
    <name evidence="2" type="ORF">JCM19241_5739</name>
</gene>
<dbReference type="PANTHER" id="PTHR43849:SF2">
    <property type="entry name" value="BLL3936 PROTEIN"/>
    <property type="match status" value="1"/>
</dbReference>
<name>A0A0B8QP99_9VIBR</name>
<dbReference type="EMBL" id="BBSC01000007">
    <property type="protein sequence ID" value="GAM76843.1"/>
    <property type="molecule type" value="Genomic_DNA"/>
</dbReference>
<proteinExistence type="predicted"/>
<feature type="transmembrane region" description="Helical" evidence="1">
    <location>
        <begin position="19"/>
        <end position="42"/>
    </location>
</feature>
<dbReference type="AlphaFoldDB" id="A0A0B8QP99"/>
<reference evidence="2 3" key="1">
    <citation type="submission" date="2015-01" db="EMBL/GenBank/DDBJ databases">
        <title>Vibrio sp. C94 JCM 19241 whole genome shotgun sequence.</title>
        <authorList>
            <person name="Sawabe T."/>
            <person name="Meirelles P."/>
            <person name="Feng G."/>
            <person name="Sayaka M."/>
            <person name="Hattori M."/>
            <person name="Ohkuma M."/>
        </authorList>
    </citation>
    <scope>NUCLEOTIDE SEQUENCE [LARGE SCALE GENOMIC DNA]</scope>
    <source>
        <strain evidence="3">JCM 19241</strain>
    </source>
</reference>
<reference evidence="2 3" key="2">
    <citation type="submission" date="2015-01" db="EMBL/GenBank/DDBJ databases">
        <authorList>
            <consortium name="NBRP consortium"/>
            <person name="Sawabe T."/>
            <person name="Meirelles P."/>
            <person name="Feng G."/>
            <person name="Sayaka M."/>
            <person name="Hattori M."/>
            <person name="Ohkuma M."/>
        </authorList>
    </citation>
    <scope>NUCLEOTIDE SEQUENCE [LARGE SCALE GENOMIC DNA]</scope>
    <source>
        <strain evidence="3">JCM 19241</strain>
    </source>
</reference>
<accession>A0A0B8QP99</accession>
<sequence>MVAQADTGARNPSGIPGRILWLVPLLWSLFQLWYASPLPFIFNFGILNDTEARAIHLTFAIFLAFTAYPAMKTSARDRIPLIDWVLALLGSFSAAYIYIFYTQLAGAQVLQLHQISL</sequence>
<evidence type="ECO:0000313" key="2">
    <source>
        <dbReference type="EMBL" id="GAM76843.1"/>
    </source>
</evidence>
<evidence type="ECO:0000256" key="1">
    <source>
        <dbReference type="SAM" id="Phobius"/>
    </source>
</evidence>
<keyword evidence="1" id="KW-0812">Transmembrane</keyword>
<evidence type="ECO:0000313" key="3">
    <source>
        <dbReference type="Proteomes" id="UP000031666"/>
    </source>
</evidence>
<organism evidence="2 3">
    <name type="scientific">Vibrio ishigakensis</name>
    <dbReference type="NCBI Taxonomy" id="1481914"/>
    <lineage>
        <taxon>Bacteria</taxon>
        <taxon>Pseudomonadati</taxon>
        <taxon>Pseudomonadota</taxon>
        <taxon>Gammaproteobacteria</taxon>
        <taxon>Vibrionales</taxon>
        <taxon>Vibrionaceae</taxon>
        <taxon>Vibrio</taxon>
    </lineage>
</organism>
<dbReference type="Proteomes" id="UP000031666">
    <property type="component" value="Unassembled WGS sequence"/>
</dbReference>
<keyword evidence="1" id="KW-0472">Membrane</keyword>
<protein>
    <submittedName>
        <fullName evidence="2">TRAP-type transport system</fullName>
    </submittedName>
</protein>
<dbReference type="STRING" id="1481914.JCM19241_5739"/>
<feature type="transmembrane region" description="Helical" evidence="1">
    <location>
        <begin position="83"/>
        <end position="101"/>
    </location>
</feature>
<dbReference type="PANTHER" id="PTHR43849">
    <property type="entry name" value="BLL3936 PROTEIN"/>
    <property type="match status" value="1"/>
</dbReference>
<keyword evidence="1" id="KW-1133">Transmembrane helix</keyword>